<proteinExistence type="predicted"/>
<protein>
    <submittedName>
        <fullName evidence="1">Uncharacterized protein</fullName>
    </submittedName>
</protein>
<keyword evidence="2" id="KW-1185">Reference proteome</keyword>
<name>Q0W3U1_METAR</name>
<gene>
    <name evidence="1" type="ORF">RCIX1742</name>
</gene>
<dbReference type="AlphaFoldDB" id="Q0W3U1"/>
<accession>Q0W3U1</accession>
<dbReference type="EMBL" id="AM114193">
    <property type="protein sequence ID" value="CAJ36952.1"/>
    <property type="molecule type" value="Genomic_DNA"/>
</dbReference>
<dbReference type="KEGG" id="rci:RCIX1742"/>
<sequence length="92" mass="10098">MALYIKVKCPKADLFMYLATCIRATICGHRADNTAEAALFAGGTISRRPVGAACTVALPVICMVIHDAQMGRLVYKMARRAGRKYFTRTLES</sequence>
<organism evidence="1 2">
    <name type="scientific">Methanocella arvoryzae (strain DSM 22066 / NBRC 105507 / MRE50)</name>
    <dbReference type="NCBI Taxonomy" id="351160"/>
    <lineage>
        <taxon>Archaea</taxon>
        <taxon>Methanobacteriati</taxon>
        <taxon>Methanobacteriota</taxon>
        <taxon>Stenosarchaea group</taxon>
        <taxon>Methanomicrobia</taxon>
        <taxon>Methanocellales</taxon>
        <taxon>Methanocellaceae</taxon>
        <taxon>Methanocella</taxon>
    </lineage>
</organism>
<evidence type="ECO:0000313" key="1">
    <source>
        <dbReference type="EMBL" id="CAJ36952.1"/>
    </source>
</evidence>
<dbReference type="Proteomes" id="UP000000663">
    <property type="component" value="Chromosome"/>
</dbReference>
<reference evidence="1 2" key="1">
    <citation type="journal article" date="2006" name="Science">
        <title>Genome of rice cluster I archaea -- the key methane producers in the rice rhizosphere.</title>
        <authorList>
            <person name="Erkel C."/>
            <person name="Kube M."/>
            <person name="Reinhardt R."/>
            <person name="Liesack W."/>
        </authorList>
    </citation>
    <scope>NUCLEOTIDE SEQUENCE [LARGE SCALE GENOMIC DNA]</scope>
    <source>
        <strain evidence="2">DSM 22066 / NBRC 105507 / MRE50</strain>
    </source>
</reference>
<evidence type="ECO:0000313" key="2">
    <source>
        <dbReference type="Proteomes" id="UP000000663"/>
    </source>
</evidence>